<evidence type="ECO:0000259" key="1">
    <source>
        <dbReference type="PROSITE" id="PS50181"/>
    </source>
</evidence>
<feature type="domain" description="F-box" evidence="1">
    <location>
        <begin position="51"/>
        <end position="96"/>
    </location>
</feature>
<dbReference type="InterPro" id="IPR036047">
    <property type="entry name" value="F-box-like_dom_sf"/>
</dbReference>
<organism evidence="2 3">
    <name type="scientific">Aspergillus taichungensis</name>
    <dbReference type="NCBI Taxonomy" id="482145"/>
    <lineage>
        <taxon>Eukaryota</taxon>
        <taxon>Fungi</taxon>
        <taxon>Dikarya</taxon>
        <taxon>Ascomycota</taxon>
        <taxon>Pezizomycotina</taxon>
        <taxon>Eurotiomycetes</taxon>
        <taxon>Eurotiomycetidae</taxon>
        <taxon>Eurotiales</taxon>
        <taxon>Aspergillaceae</taxon>
        <taxon>Aspergillus</taxon>
        <taxon>Aspergillus subgen. Circumdati</taxon>
    </lineage>
</organism>
<evidence type="ECO:0000313" key="2">
    <source>
        <dbReference type="EMBL" id="PLN81204.1"/>
    </source>
</evidence>
<proteinExistence type="predicted"/>
<dbReference type="Gene3D" id="1.20.1280.50">
    <property type="match status" value="1"/>
</dbReference>
<keyword evidence="3" id="KW-1185">Reference proteome</keyword>
<dbReference type="OrthoDB" id="5295250at2759"/>
<dbReference type="SMART" id="SM00256">
    <property type="entry name" value="FBOX"/>
    <property type="match status" value="1"/>
</dbReference>
<protein>
    <submittedName>
        <fullName evidence="2">F-box domain protein</fullName>
    </submittedName>
</protein>
<dbReference type="PROSITE" id="PS50181">
    <property type="entry name" value="FBOX"/>
    <property type="match status" value="1"/>
</dbReference>
<gene>
    <name evidence="2" type="ORF">BDW42DRAFT_169389</name>
</gene>
<dbReference type="Pfam" id="PF12937">
    <property type="entry name" value="F-box-like"/>
    <property type="match status" value="1"/>
</dbReference>
<dbReference type="Proteomes" id="UP000235023">
    <property type="component" value="Unassembled WGS sequence"/>
</dbReference>
<sequence length="495" mass="54486">MDPQVLDLLNQFDSLQTVLARRAAYHGLLDRLTSHEWRDVKERVNSVTFQKDILGSVPTEIAVQIAQYLDLSDLHVLQRVSKKWLSILTSSVVRGILTQQYTGQNNSFQAAPSQVDFVRFARHRIRLERGQPCSKVQLPEPPLPDAPDLPCLDYAHGRYAWLAGESVNVYSLRSNTACSFCTENRELFINLRLSGTLIAAITIRGHCHAWSLTTDTTASIRLPSSHWRIHAARKNYIILGPPGTSLVSSDVAMVWNVASRTCQTVEIGPNLVSMDVNPATNTLIIANLESTTEYPPARLRITRYALHDTSAPSAYSSTSITLDIMPPSTTPGSSYSIDSNPSTQSSLNHRLGILSIHRQPPPSDHTAMASSPRTVLVLTYHPQLDTHTLHALHTEDTPFEPFSLASPSAGLLYYIRNDNGKPTIWISNPGAAVPHRPAALLMDTQLPREATGRVYSYASNLTLLGDEEAVLLADGNGLKVWYFGEGESFDAGGGF</sequence>
<name>A0A2J5HVF6_9EURO</name>
<accession>A0A2J5HVF6</accession>
<dbReference type="SUPFAM" id="SSF81383">
    <property type="entry name" value="F-box domain"/>
    <property type="match status" value="1"/>
</dbReference>
<dbReference type="EMBL" id="KZ559539">
    <property type="protein sequence ID" value="PLN81204.1"/>
    <property type="molecule type" value="Genomic_DNA"/>
</dbReference>
<dbReference type="AlphaFoldDB" id="A0A2J5HVF6"/>
<evidence type="ECO:0000313" key="3">
    <source>
        <dbReference type="Proteomes" id="UP000235023"/>
    </source>
</evidence>
<dbReference type="InterPro" id="IPR001810">
    <property type="entry name" value="F-box_dom"/>
</dbReference>
<reference evidence="3" key="1">
    <citation type="submission" date="2017-12" db="EMBL/GenBank/DDBJ databases">
        <authorList>
            <consortium name="DOE Joint Genome Institute"/>
            <person name="Mondo S.J."/>
            <person name="Kjaerbolling I."/>
            <person name="Vesth T.C."/>
            <person name="Frisvad J.C."/>
            <person name="Nybo J.L."/>
            <person name="Theobald S."/>
            <person name="Kuo A."/>
            <person name="Bowyer P."/>
            <person name="Matsuda Y."/>
            <person name="Lyhne E.K."/>
            <person name="Kogle M.E."/>
            <person name="Clum A."/>
            <person name="Lipzen A."/>
            <person name="Salamov A."/>
            <person name="Ngan C.Y."/>
            <person name="Daum C."/>
            <person name="Chiniquy J."/>
            <person name="Barry K."/>
            <person name="LaButti K."/>
            <person name="Haridas S."/>
            <person name="Simmons B.A."/>
            <person name="Magnuson J.K."/>
            <person name="Mortensen U.H."/>
            <person name="Larsen T.O."/>
            <person name="Grigoriev I.V."/>
            <person name="Baker S.E."/>
            <person name="Andersen M.R."/>
            <person name="Nordberg H.P."/>
            <person name="Cantor M.N."/>
            <person name="Hua S.X."/>
        </authorList>
    </citation>
    <scope>NUCLEOTIDE SEQUENCE [LARGE SCALE GENOMIC DNA]</scope>
    <source>
        <strain evidence="3">IBT 19404</strain>
    </source>
</reference>